<dbReference type="Gene3D" id="3.30.505.10">
    <property type="entry name" value="SH2 domain"/>
    <property type="match status" value="1"/>
</dbReference>
<dbReference type="SMART" id="SM00252">
    <property type="entry name" value="SH2"/>
    <property type="match status" value="1"/>
</dbReference>
<proteinExistence type="predicted"/>
<evidence type="ECO:0000313" key="4">
    <source>
        <dbReference type="EMBL" id="KRT82875.1"/>
    </source>
</evidence>
<dbReference type="InterPro" id="IPR036860">
    <property type="entry name" value="SH2_dom_sf"/>
</dbReference>
<keyword evidence="5" id="KW-1185">Reference proteome</keyword>
<reference evidence="4 5" key="1">
    <citation type="submission" date="2015-09" db="EMBL/GenBank/DDBJ databases">
        <title>Draft genome of the scarab beetle Oryctes borbonicus.</title>
        <authorList>
            <person name="Meyer J.M."/>
            <person name="Markov G.V."/>
            <person name="Baskaran P."/>
            <person name="Herrmann M."/>
            <person name="Sommer R.J."/>
            <person name="Roedelsperger C."/>
        </authorList>
    </citation>
    <scope>NUCLEOTIDE SEQUENCE [LARGE SCALE GENOMIC DNA]</scope>
    <source>
        <strain evidence="4">OB123</strain>
        <tissue evidence="4">Whole animal</tissue>
    </source>
</reference>
<sequence length="459" mass="51946">MAVTPMIHGDTDDLKGSLKDDQLKEFLINSGMGDFIEIFEKTVVNKSLTAGDTDATIQLNNSIPITTLEKLRKFIKDIEKHPDRITNDGKIFRYKTQLSRLKNFERRVRNKLKEMKGDMGKNLSIAKEHMMTTMAIETNNKFKHKVSRPLPALPRSDEEIEKTSGEEYLGKDEIFTPTLRKRLGRNTNPITVGNATHHSLSKPEISPKPSTKNKPLLTPHINRTMVKEINETLEGDNNSCDDSNIDEENPSEVSAEKAITKQPPSIPVLPPKPSWKNQRFLTSHINRTMMKELSQSVTKLLEDDHNGLGNSSNNDGNSCKAPEEEATTNVASSTPVLPPKPSSNGQYPKKCYTPSKYFVNMNRKEAEITLKETSNNGTYMFRASNRYYCTLSVIHGKKVYHIGVKNTGRNLQLRTFGEDLHFLSLKDIVKYLQQYPLQKIAEGGDLIEFTANYHLPRTQ</sequence>
<evidence type="ECO:0000259" key="3">
    <source>
        <dbReference type="PROSITE" id="PS50001"/>
    </source>
</evidence>
<dbReference type="Proteomes" id="UP000051574">
    <property type="component" value="Unassembled WGS sequence"/>
</dbReference>
<comment type="caution">
    <text evidence="4">The sequence shown here is derived from an EMBL/GenBank/DDBJ whole genome shotgun (WGS) entry which is preliminary data.</text>
</comment>
<dbReference type="OrthoDB" id="10044490at2759"/>
<feature type="compositionally biased region" description="Pro residues" evidence="2">
    <location>
        <begin position="264"/>
        <end position="273"/>
    </location>
</feature>
<evidence type="ECO:0000313" key="5">
    <source>
        <dbReference type="Proteomes" id="UP000051574"/>
    </source>
</evidence>
<keyword evidence="1" id="KW-0727">SH2 domain</keyword>
<protein>
    <recommendedName>
        <fullName evidence="3">SH2 domain-containing protein</fullName>
    </recommendedName>
</protein>
<name>A0A0T6B6P5_9SCAR</name>
<dbReference type="InterPro" id="IPR000980">
    <property type="entry name" value="SH2"/>
</dbReference>
<accession>A0A0T6B6P5</accession>
<feature type="region of interest" description="Disordered" evidence="2">
    <location>
        <begin position="185"/>
        <end position="217"/>
    </location>
</feature>
<gene>
    <name evidence="4" type="ORF">AMK59_4206</name>
</gene>
<dbReference type="SUPFAM" id="SSF55550">
    <property type="entry name" value="SH2 domain"/>
    <property type="match status" value="1"/>
</dbReference>
<dbReference type="PROSITE" id="PS50001">
    <property type="entry name" value="SH2"/>
    <property type="match status" value="1"/>
</dbReference>
<evidence type="ECO:0000256" key="1">
    <source>
        <dbReference type="PROSITE-ProRule" id="PRU00191"/>
    </source>
</evidence>
<feature type="compositionally biased region" description="Polar residues" evidence="2">
    <location>
        <begin position="185"/>
        <end position="198"/>
    </location>
</feature>
<feature type="domain" description="SH2" evidence="3">
    <location>
        <begin position="356"/>
        <end position="457"/>
    </location>
</feature>
<feature type="region of interest" description="Disordered" evidence="2">
    <location>
        <begin position="233"/>
        <end position="275"/>
    </location>
</feature>
<feature type="compositionally biased region" description="Low complexity" evidence="2">
    <location>
        <begin position="307"/>
        <end position="318"/>
    </location>
</feature>
<feature type="region of interest" description="Disordered" evidence="2">
    <location>
        <begin position="303"/>
        <end position="348"/>
    </location>
</feature>
<dbReference type="EMBL" id="LJIG01009540">
    <property type="protein sequence ID" value="KRT82875.1"/>
    <property type="molecule type" value="Genomic_DNA"/>
</dbReference>
<dbReference type="AlphaFoldDB" id="A0A0T6B6P5"/>
<dbReference type="Pfam" id="PF00017">
    <property type="entry name" value="SH2"/>
    <property type="match status" value="1"/>
</dbReference>
<organism evidence="4 5">
    <name type="scientific">Oryctes borbonicus</name>
    <dbReference type="NCBI Taxonomy" id="1629725"/>
    <lineage>
        <taxon>Eukaryota</taxon>
        <taxon>Metazoa</taxon>
        <taxon>Ecdysozoa</taxon>
        <taxon>Arthropoda</taxon>
        <taxon>Hexapoda</taxon>
        <taxon>Insecta</taxon>
        <taxon>Pterygota</taxon>
        <taxon>Neoptera</taxon>
        <taxon>Endopterygota</taxon>
        <taxon>Coleoptera</taxon>
        <taxon>Polyphaga</taxon>
        <taxon>Scarabaeiformia</taxon>
        <taxon>Scarabaeidae</taxon>
        <taxon>Dynastinae</taxon>
        <taxon>Oryctes</taxon>
    </lineage>
</organism>
<evidence type="ECO:0000256" key="2">
    <source>
        <dbReference type="SAM" id="MobiDB-lite"/>
    </source>
</evidence>